<dbReference type="AlphaFoldDB" id="A0A0B2QSR6"/>
<evidence type="ECO:0000313" key="2">
    <source>
        <dbReference type="EMBL" id="KHN24681.1"/>
    </source>
</evidence>
<dbReference type="Proteomes" id="UP000053555">
    <property type="component" value="Unassembled WGS sequence"/>
</dbReference>
<protein>
    <submittedName>
        <fullName evidence="2">Putative ribonuclease H protein</fullName>
        <ecNumber evidence="2">3.1.13.-</ecNumber>
    </submittedName>
</protein>
<feature type="domain" description="Reverse transcriptase zinc-binding" evidence="1">
    <location>
        <begin position="136"/>
        <end position="224"/>
    </location>
</feature>
<keyword evidence="2" id="KW-0378">Hydrolase</keyword>
<accession>A0A0B2QSR6</accession>
<feature type="non-terminal residue" evidence="2">
    <location>
        <position position="1"/>
    </location>
</feature>
<reference evidence="2" key="1">
    <citation type="submission" date="2014-07" db="EMBL/GenBank/DDBJ databases">
        <title>Identification of a novel salt tolerance gene in wild soybean by whole-genome sequencing.</title>
        <authorList>
            <person name="Lam H.-M."/>
            <person name="Qi X."/>
            <person name="Li M.-W."/>
            <person name="Liu X."/>
            <person name="Xie M."/>
            <person name="Ni M."/>
            <person name="Xu X."/>
        </authorList>
    </citation>
    <scope>NUCLEOTIDE SEQUENCE [LARGE SCALE GENOMIC DNA]</scope>
    <source>
        <tissue evidence="2">Root</tissue>
    </source>
</reference>
<gene>
    <name evidence="2" type="ORF">glysoja_029750</name>
</gene>
<dbReference type="GO" id="GO:0016787">
    <property type="term" value="F:hydrolase activity"/>
    <property type="evidence" value="ECO:0007669"/>
    <property type="project" value="UniProtKB-KW"/>
</dbReference>
<dbReference type="Pfam" id="PF13966">
    <property type="entry name" value="zf-RVT"/>
    <property type="match status" value="1"/>
</dbReference>
<dbReference type="InterPro" id="IPR026960">
    <property type="entry name" value="RVT-Znf"/>
</dbReference>
<organism evidence="2">
    <name type="scientific">Glycine soja</name>
    <name type="common">Wild soybean</name>
    <dbReference type="NCBI Taxonomy" id="3848"/>
    <lineage>
        <taxon>Eukaryota</taxon>
        <taxon>Viridiplantae</taxon>
        <taxon>Streptophyta</taxon>
        <taxon>Embryophyta</taxon>
        <taxon>Tracheophyta</taxon>
        <taxon>Spermatophyta</taxon>
        <taxon>Magnoliopsida</taxon>
        <taxon>eudicotyledons</taxon>
        <taxon>Gunneridae</taxon>
        <taxon>Pentapetalae</taxon>
        <taxon>rosids</taxon>
        <taxon>fabids</taxon>
        <taxon>Fabales</taxon>
        <taxon>Fabaceae</taxon>
        <taxon>Papilionoideae</taxon>
        <taxon>50 kb inversion clade</taxon>
        <taxon>NPAAA clade</taxon>
        <taxon>indigoferoid/millettioid clade</taxon>
        <taxon>Phaseoleae</taxon>
        <taxon>Glycine</taxon>
        <taxon>Glycine subgen. Soja</taxon>
    </lineage>
</organism>
<dbReference type="EC" id="3.1.13.-" evidence="2"/>
<sequence>LLGKWMWNLMQHQGSLWVAVLEAKYGGWRGLLEEGRANLQSIWWRDLKRAIQHSHHGISLQQQIKWKVEAGDKVKFWEDMGEHINSTWEWRFIWRRPLFDSEVDLAITFLSEVDGQVILNHGADRWEWVAGQSGTYSTQSVYEVLWEGAAEENIEECFQVLWKIRIPSKIAVFAWRLPRDRLPTKSNLRARQVQISDMNCPFCRRMEDDASHLFIHCSKIQPLWWESMSWINFKGAMPLSTKHLFMQYFFLQDEGRRNRRWQYWWLAITW</sequence>
<dbReference type="EMBL" id="KN655125">
    <property type="protein sequence ID" value="KHN24681.1"/>
    <property type="molecule type" value="Genomic_DNA"/>
</dbReference>
<proteinExistence type="predicted"/>
<feature type="non-terminal residue" evidence="2">
    <location>
        <position position="270"/>
    </location>
</feature>
<evidence type="ECO:0000259" key="1">
    <source>
        <dbReference type="Pfam" id="PF13966"/>
    </source>
</evidence>
<name>A0A0B2QSR6_GLYSO</name>